<dbReference type="SUPFAM" id="SSF82199">
    <property type="entry name" value="SET domain"/>
    <property type="match status" value="1"/>
</dbReference>
<feature type="domain" description="SET" evidence="1">
    <location>
        <begin position="2"/>
        <end position="39"/>
    </location>
</feature>
<dbReference type="InterPro" id="IPR001214">
    <property type="entry name" value="SET_dom"/>
</dbReference>
<organism evidence="2">
    <name type="scientific">marine metagenome</name>
    <dbReference type="NCBI Taxonomy" id="408172"/>
    <lineage>
        <taxon>unclassified sequences</taxon>
        <taxon>metagenomes</taxon>
        <taxon>ecological metagenomes</taxon>
    </lineage>
</organism>
<dbReference type="InterPro" id="IPR046341">
    <property type="entry name" value="SET_dom_sf"/>
</dbReference>
<dbReference type="EMBL" id="UINC01000916">
    <property type="protein sequence ID" value="SUZ63426.1"/>
    <property type="molecule type" value="Genomic_DNA"/>
</dbReference>
<evidence type="ECO:0000259" key="1">
    <source>
        <dbReference type="Pfam" id="PF00856"/>
    </source>
</evidence>
<sequence>MPNSKAILSESDQLLGKIKHIRIITIKDIEQGEEITLDYIINKLDNPLWEFEYEVSQ</sequence>
<accession>A0A381P8Z2</accession>
<name>A0A381P8Z2_9ZZZZ</name>
<reference evidence="2" key="1">
    <citation type="submission" date="2018-05" db="EMBL/GenBank/DDBJ databases">
        <authorList>
            <person name="Lanie J.A."/>
            <person name="Ng W.-L."/>
            <person name="Kazmierczak K.M."/>
            <person name="Andrzejewski T.M."/>
            <person name="Davidsen T.M."/>
            <person name="Wayne K.J."/>
            <person name="Tettelin H."/>
            <person name="Glass J.I."/>
            <person name="Rusch D."/>
            <person name="Podicherti R."/>
            <person name="Tsui H.-C.T."/>
            <person name="Winkler M.E."/>
        </authorList>
    </citation>
    <scope>NUCLEOTIDE SEQUENCE</scope>
</reference>
<protein>
    <recommendedName>
        <fullName evidence="1">SET domain-containing protein</fullName>
    </recommendedName>
</protein>
<gene>
    <name evidence="2" type="ORF">METZ01_LOCUS16280</name>
</gene>
<dbReference type="Pfam" id="PF00856">
    <property type="entry name" value="SET"/>
    <property type="match status" value="1"/>
</dbReference>
<dbReference type="AlphaFoldDB" id="A0A381P8Z2"/>
<proteinExistence type="predicted"/>
<evidence type="ECO:0000313" key="2">
    <source>
        <dbReference type="EMBL" id="SUZ63426.1"/>
    </source>
</evidence>
<dbReference type="CDD" id="cd08161">
    <property type="entry name" value="SET"/>
    <property type="match status" value="1"/>
</dbReference>
<dbReference type="Gene3D" id="2.170.270.10">
    <property type="entry name" value="SET domain"/>
    <property type="match status" value="1"/>
</dbReference>